<reference evidence="2" key="1">
    <citation type="submission" date="2021-09" db="EMBL/GenBank/DDBJ databases">
        <title>Genome analysis of Fictibacillus sp. KIGAM418 isolated from marine sediment.</title>
        <authorList>
            <person name="Seo M.-J."/>
            <person name="Cho E.-S."/>
            <person name="Hwang C.Y."/>
        </authorList>
    </citation>
    <scope>NUCLEOTIDE SEQUENCE</scope>
    <source>
        <strain evidence="2">KIGAM418</strain>
    </source>
</reference>
<dbReference type="AlphaFoldDB" id="A0A9X1X7Q8"/>
<dbReference type="InterPro" id="IPR013879">
    <property type="entry name" value="DUF1761"/>
</dbReference>
<dbReference type="RefSeq" id="WP_248251306.1">
    <property type="nucleotide sequence ID" value="NZ_JAIWJX010000002.1"/>
</dbReference>
<keyword evidence="1" id="KW-0812">Transmembrane</keyword>
<keyword evidence="3" id="KW-1185">Reference proteome</keyword>
<feature type="transmembrane region" description="Helical" evidence="1">
    <location>
        <begin position="109"/>
        <end position="131"/>
    </location>
</feature>
<protein>
    <submittedName>
        <fullName evidence="2">DUF1761 domain-containing protein</fullName>
    </submittedName>
</protein>
<organism evidence="2 3">
    <name type="scientific">Fictibacillus marinisediminis</name>
    <dbReference type="NCBI Taxonomy" id="2878389"/>
    <lineage>
        <taxon>Bacteria</taxon>
        <taxon>Bacillati</taxon>
        <taxon>Bacillota</taxon>
        <taxon>Bacilli</taxon>
        <taxon>Bacillales</taxon>
        <taxon>Fictibacillaceae</taxon>
        <taxon>Fictibacillus</taxon>
    </lineage>
</organism>
<keyword evidence="1" id="KW-1133">Transmembrane helix</keyword>
<dbReference type="Proteomes" id="UP001139011">
    <property type="component" value="Unassembled WGS sequence"/>
</dbReference>
<gene>
    <name evidence="2" type="ORF">LCY76_02445</name>
</gene>
<feature type="transmembrane region" description="Helical" evidence="1">
    <location>
        <begin position="6"/>
        <end position="31"/>
    </location>
</feature>
<feature type="transmembrane region" description="Helical" evidence="1">
    <location>
        <begin position="79"/>
        <end position="97"/>
    </location>
</feature>
<feature type="transmembrane region" description="Helical" evidence="1">
    <location>
        <begin position="52"/>
        <end position="73"/>
    </location>
</feature>
<dbReference type="EMBL" id="JAIWJX010000002">
    <property type="protein sequence ID" value="MCK6255484.1"/>
    <property type="molecule type" value="Genomic_DNA"/>
</dbReference>
<evidence type="ECO:0000313" key="2">
    <source>
        <dbReference type="EMBL" id="MCK6255484.1"/>
    </source>
</evidence>
<keyword evidence="1" id="KW-0472">Membrane</keyword>
<name>A0A9X1X7Q8_9BACL</name>
<dbReference type="Pfam" id="PF08570">
    <property type="entry name" value="DUF1761"/>
    <property type="match status" value="1"/>
</dbReference>
<accession>A0A9X1X7Q8</accession>
<proteinExistence type="predicted"/>
<evidence type="ECO:0000313" key="3">
    <source>
        <dbReference type="Proteomes" id="UP001139011"/>
    </source>
</evidence>
<evidence type="ECO:0000256" key="1">
    <source>
        <dbReference type="SAM" id="Phobius"/>
    </source>
</evidence>
<sequence>MDLSSLNYLPIIVGGIVYMLYGGIYYSIVLSEKKKSTHKEFAANESKGPGNYIYSVITAFIISFFMAVLVQSIGADTLGTGLGMGFIIGLLITLVYLKNSLFGLMSRKSFFIAIGDHLVIFTVLGAIHGFLN</sequence>
<comment type="caution">
    <text evidence="2">The sequence shown here is derived from an EMBL/GenBank/DDBJ whole genome shotgun (WGS) entry which is preliminary data.</text>
</comment>